<dbReference type="InterPro" id="IPR011766">
    <property type="entry name" value="TPP_enzyme_TPP-bd"/>
</dbReference>
<evidence type="ECO:0000256" key="1">
    <source>
        <dbReference type="ARBA" id="ARBA00007812"/>
    </source>
</evidence>
<dbReference type="RefSeq" id="WP_311400549.1">
    <property type="nucleotide sequence ID" value="NZ_JAVRBG010000002.1"/>
</dbReference>
<gene>
    <name evidence="7" type="ORF">RLT85_02895</name>
</gene>
<feature type="domain" description="Thiamine pyrophosphate enzyme N-terminal TPP-binding" evidence="6">
    <location>
        <begin position="4"/>
        <end position="117"/>
    </location>
</feature>
<accession>A0ABU2KFY6</accession>
<dbReference type="InterPro" id="IPR047212">
    <property type="entry name" value="TPP_POXB-like"/>
</dbReference>
<dbReference type="PROSITE" id="PS00187">
    <property type="entry name" value="TPP_ENZYMES"/>
    <property type="match status" value="1"/>
</dbReference>
<dbReference type="SUPFAM" id="SSF52518">
    <property type="entry name" value="Thiamin diphosphate-binding fold (THDP-binding)"/>
    <property type="match status" value="2"/>
</dbReference>
<dbReference type="InterPro" id="IPR029035">
    <property type="entry name" value="DHS-like_NAD/FAD-binding_dom"/>
</dbReference>
<dbReference type="CDD" id="cd02014">
    <property type="entry name" value="TPP_POX"/>
    <property type="match status" value="1"/>
</dbReference>
<protein>
    <submittedName>
        <fullName evidence="7">Thiamine pyrophosphate-dependent enzyme</fullName>
    </submittedName>
</protein>
<comment type="similarity">
    <text evidence="1 3">Belongs to the TPP enzyme family.</text>
</comment>
<feature type="domain" description="Thiamine pyrophosphate enzyme central" evidence="4">
    <location>
        <begin position="190"/>
        <end position="319"/>
    </location>
</feature>
<keyword evidence="2 3" id="KW-0786">Thiamine pyrophosphate</keyword>
<evidence type="ECO:0000259" key="4">
    <source>
        <dbReference type="Pfam" id="PF00205"/>
    </source>
</evidence>
<name>A0ABU2KFY6_9FLAO</name>
<evidence type="ECO:0000259" key="6">
    <source>
        <dbReference type="Pfam" id="PF02776"/>
    </source>
</evidence>
<dbReference type="InterPro" id="IPR029061">
    <property type="entry name" value="THDP-binding"/>
</dbReference>
<organism evidence="7 8">
    <name type="scientific">Mesonia ostreae</name>
    <dbReference type="NCBI Taxonomy" id="861110"/>
    <lineage>
        <taxon>Bacteria</taxon>
        <taxon>Pseudomonadati</taxon>
        <taxon>Bacteroidota</taxon>
        <taxon>Flavobacteriia</taxon>
        <taxon>Flavobacteriales</taxon>
        <taxon>Flavobacteriaceae</taxon>
        <taxon>Mesonia</taxon>
    </lineage>
</organism>
<dbReference type="PANTHER" id="PTHR42981">
    <property type="entry name" value="PYRUVATE DEHYDROGENASE [UBIQUINONE]"/>
    <property type="match status" value="1"/>
</dbReference>
<keyword evidence="8" id="KW-1185">Reference proteome</keyword>
<dbReference type="Pfam" id="PF00205">
    <property type="entry name" value="TPP_enzyme_M"/>
    <property type="match status" value="1"/>
</dbReference>
<dbReference type="InterPro" id="IPR000399">
    <property type="entry name" value="TPP-bd_CS"/>
</dbReference>
<evidence type="ECO:0000256" key="3">
    <source>
        <dbReference type="RuleBase" id="RU362132"/>
    </source>
</evidence>
<proteinExistence type="inferred from homology"/>
<evidence type="ECO:0000313" key="7">
    <source>
        <dbReference type="EMBL" id="MDT0293573.1"/>
    </source>
</evidence>
<evidence type="ECO:0000256" key="2">
    <source>
        <dbReference type="ARBA" id="ARBA00023052"/>
    </source>
</evidence>
<dbReference type="PANTHER" id="PTHR42981:SF2">
    <property type="entry name" value="PYRUVATE DEHYDROGENASE [UBIQUINONE]"/>
    <property type="match status" value="1"/>
</dbReference>
<evidence type="ECO:0000259" key="5">
    <source>
        <dbReference type="Pfam" id="PF02775"/>
    </source>
</evidence>
<dbReference type="InterPro" id="IPR012000">
    <property type="entry name" value="Thiamin_PyroP_enz_cen_dom"/>
</dbReference>
<dbReference type="Gene3D" id="3.40.50.1220">
    <property type="entry name" value="TPP-binding domain"/>
    <property type="match status" value="1"/>
</dbReference>
<sequence length="579" mass="63523">MAKKVADLLVENLVNAGVKRLYAVTGDSLNPINDAVRRDGRLEWIHVRHEEAGAYAASMDAELDGIGCCMGSSGPGHVHLVNGLYDANRSGNPVIAIATTIDTNKLGMENFQETNIVKLFDDCSKYCAMANTPEQAAHAFQSAIQHAIQDNGVAVVGLPGDVSEAEVEHITTAHKNFYTNSRLIPGKAELEQLVEIINSKKKVMLFCGYGCKDAQEEAMQLSEKLNAPMGYSFRGKIFFDKTSNPYAVGLNGLLGSKSGFKAMQEADLVILLGTDFPYSSFLPEKNTMIQIDHKPERIGRRGKVDYGFAGKIKDTLEALLPMLDKNSDDGFLKDMQKLHNEQEEKYNSYVEAKSKENNIHPEFVASVIDEIAADDAIFTVDTGMSAVWAARYIKGKRNRYLTGSFNHGSMANAMPMAIGAGLSRPDRQVIALCGDGGISMLLGDLMTISQYNIPAKIIIFNNRSLGMVKLEMQVAGYPEWQTDMKNPDFTKVAEAMNIKAWSVDKCQNVKNVLQEAFTHNGPAVVNIFTDPEALAMPPKVEFDQIKGFATSMGKLMLNGQTADAIDNAKSNIKYLKELF</sequence>
<dbReference type="CDD" id="cd07039">
    <property type="entry name" value="TPP_PYR_POX"/>
    <property type="match status" value="1"/>
</dbReference>
<dbReference type="InterPro" id="IPR047210">
    <property type="entry name" value="TPP_PYR_POXB-like"/>
</dbReference>
<comment type="caution">
    <text evidence="7">The sequence shown here is derived from an EMBL/GenBank/DDBJ whole genome shotgun (WGS) entry which is preliminary data.</text>
</comment>
<dbReference type="InterPro" id="IPR047211">
    <property type="entry name" value="POXB-like"/>
</dbReference>
<reference evidence="8" key="1">
    <citation type="submission" date="2023-07" db="EMBL/GenBank/DDBJ databases">
        <title>Isolating and identifying novel microbial strains from the Mariana Trench.</title>
        <authorList>
            <person name="Fu H."/>
        </authorList>
    </citation>
    <scope>NUCLEOTIDE SEQUENCE [LARGE SCALE GENOMIC DNA]</scope>
    <source>
        <strain evidence="8">T-y2</strain>
    </source>
</reference>
<dbReference type="Proteomes" id="UP001182991">
    <property type="component" value="Unassembled WGS sequence"/>
</dbReference>
<dbReference type="EMBL" id="JAVRBG010000002">
    <property type="protein sequence ID" value="MDT0293573.1"/>
    <property type="molecule type" value="Genomic_DNA"/>
</dbReference>
<feature type="domain" description="Thiamine pyrophosphate enzyme TPP-binding" evidence="5">
    <location>
        <begin position="381"/>
        <end position="527"/>
    </location>
</feature>
<evidence type="ECO:0000313" key="8">
    <source>
        <dbReference type="Proteomes" id="UP001182991"/>
    </source>
</evidence>
<dbReference type="SUPFAM" id="SSF52467">
    <property type="entry name" value="DHS-like NAD/FAD-binding domain"/>
    <property type="match status" value="1"/>
</dbReference>
<dbReference type="InterPro" id="IPR012001">
    <property type="entry name" value="Thiamin_PyroP_enz_TPP-bd_dom"/>
</dbReference>
<dbReference type="Pfam" id="PF02776">
    <property type="entry name" value="TPP_enzyme_N"/>
    <property type="match status" value="1"/>
</dbReference>
<dbReference type="Pfam" id="PF02775">
    <property type="entry name" value="TPP_enzyme_C"/>
    <property type="match status" value="1"/>
</dbReference>
<dbReference type="Gene3D" id="3.40.50.970">
    <property type="match status" value="2"/>
</dbReference>